<dbReference type="OrthoDB" id="3611744at2"/>
<dbReference type="InterPro" id="IPR014985">
    <property type="entry name" value="WbqC"/>
</dbReference>
<evidence type="ECO:0008006" key="3">
    <source>
        <dbReference type="Google" id="ProtNLM"/>
    </source>
</evidence>
<organism evidence="1 2">
    <name type="scientific">Flavilitoribacter nigricans (strain ATCC 23147 / DSM 23189 / NBRC 102662 / NCIMB 1420 / SS-2)</name>
    <name type="common">Lewinella nigricans</name>
    <dbReference type="NCBI Taxonomy" id="1122177"/>
    <lineage>
        <taxon>Bacteria</taxon>
        <taxon>Pseudomonadati</taxon>
        <taxon>Bacteroidota</taxon>
        <taxon>Saprospiria</taxon>
        <taxon>Saprospirales</taxon>
        <taxon>Lewinellaceae</taxon>
        <taxon>Flavilitoribacter</taxon>
    </lineage>
</organism>
<comment type="caution">
    <text evidence="1">The sequence shown here is derived from an EMBL/GenBank/DDBJ whole genome shotgun (WGS) entry which is preliminary data.</text>
</comment>
<sequence>MKRVAIHQPNYLPWLGYFYKIFAADQFIFLDDVAYSKGSYTARTSRRNGFGQTDKSYLSVPVKKHHLGTAIKALEINHLQDWPARHLNCLIDSYRKAPFFEKYFPALEAWFQHAFEFELLSNWNIYLVQEVSQMLGLDCQFINAASIPVSGKGPDYLLALVRYRGGEAYISGAGGRKYQDPGQFLSAGIDLKYQDLYPFLEQYPYSQFQGPWLNGLSVIDALMNIGEDAILKIFQEYERGKQWSVC</sequence>
<proteinExistence type="predicted"/>
<accession>A0A2D0MYV3</accession>
<evidence type="ECO:0000313" key="2">
    <source>
        <dbReference type="Proteomes" id="UP000223913"/>
    </source>
</evidence>
<evidence type="ECO:0000313" key="1">
    <source>
        <dbReference type="EMBL" id="PHN01472.1"/>
    </source>
</evidence>
<reference evidence="1 2" key="1">
    <citation type="submission" date="2017-10" db="EMBL/GenBank/DDBJ databases">
        <title>The draft genome sequence of Lewinella nigricans NBRC 102662.</title>
        <authorList>
            <person name="Wang K."/>
        </authorList>
    </citation>
    <scope>NUCLEOTIDE SEQUENCE [LARGE SCALE GENOMIC DNA]</scope>
    <source>
        <strain evidence="1 2">NBRC 102662</strain>
    </source>
</reference>
<dbReference type="RefSeq" id="WP_099155104.1">
    <property type="nucleotide sequence ID" value="NZ_PDUD01000054.1"/>
</dbReference>
<dbReference type="AlphaFoldDB" id="A0A2D0MYV3"/>
<gene>
    <name evidence="1" type="ORF">CRP01_36840</name>
</gene>
<dbReference type="Pfam" id="PF08889">
    <property type="entry name" value="WbqC"/>
    <property type="match status" value="1"/>
</dbReference>
<dbReference type="EMBL" id="PDUD01000054">
    <property type="protein sequence ID" value="PHN01472.1"/>
    <property type="molecule type" value="Genomic_DNA"/>
</dbReference>
<name>A0A2D0MYV3_FLAN2</name>
<protein>
    <recommendedName>
        <fullName evidence="3">WbqC family protein</fullName>
    </recommendedName>
</protein>
<keyword evidence="2" id="KW-1185">Reference proteome</keyword>
<dbReference type="Proteomes" id="UP000223913">
    <property type="component" value="Unassembled WGS sequence"/>
</dbReference>